<dbReference type="InterPro" id="IPR036866">
    <property type="entry name" value="RibonucZ/Hydroxyglut_hydro"/>
</dbReference>
<evidence type="ECO:0000313" key="6">
    <source>
        <dbReference type="Proteomes" id="UP001493487"/>
    </source>
</evidence>
<reference evidence="5 6" key="1">
    <citation type="journal article" date="2023" name="Genome Announc.">
        <title>Pan-Genome Analyses of the Genus Cohnella and Proposal of the Novel Species Cohnella silvisoli sp. nov., Isolated from Forest Soil.</title>
        <authorList>
            <person name="Wang C."/>
            <person name="Mao L."/>
            <person name="Bao G."/>
            <person name="Zhu H."/>
        </authorList>
    </citation>
    <scope>NUCLEOTIDE SEQUENCE [LARGE SCALE GENOMIC DNA]</scope>
    <source>
        <strain evidence="5 6">NL03-T5-1</strain>
    </source>
</reference>
<organism evidence="5 6">
    <name type="scientific">Cohnella silvisoli</name>
    <dbReference type="NCBI Taxonomy" id="2873699"/>
    <lineage>
        <taxon>Bacteria</taxon>
        <taxon>Bacillati</taxon>
        <taxon>Bacillota</taxon>
        <taxon>Bacilli</taxon>
        <taxon>Bacillales</taxon>
        <taxon>Paenibacillaceae</taxon>
        <taxon>Cohnella</taxon>
    </lineage>
</organism>
<evidence type="ECO:0000256" key="2">
    <source>
        <dbReference type="ARBA" id="ARBA00034301"/>
    </source>
</evidence>
<proteinExistence type="predicted"/>
<name>A0ABV1KWE8_9BACL</name>
<dbReference type="InterPro" id="IPR050855">
    <property type="entry name" value="NDM-1-like"/>
</dbReference>
<protein>
    <submittedName>
        <fullName evidence="5">MBL fold metallo-hydrolase</fullName>
    </submittedName>
</protein>
<dbReference type="SMART" id="SM00849">
    <property type="entry name" value="Lactamase_B"/>
    <property type="match status" value="1"/>
</dbReference>
<accession>A0ABV1KWE8</accession>
<dbReference type="Proteomes" id="UP001493487">
    <property type="component" value="Unassembled WGS sequence"/>
</dbReference>
<feature type="domain" description="Metallo-beta-lactamase" evidence="4">
    <location>
        <begin position="19"/>
        <end position="219"/>
    </location>
</feature>
<comment type="catalytic activity">
    <reaction evidence="1">
        <text>3',5'-cyclic CMP + H2O = CMP + H(+)</text>
        <dbReference type="Rhea" id="RHEA:72675"/>
        <dbReference type="ChEBI" id="CHEBI:15377"/>
        <dbReference type="ChEBI" id="CHEBI:15378"/>
        <dbReference type="ChEBI" id="CHEBI:58003"/>
        <dbReference type="ChEBI" id="CHEBI:60377"/>
    </reaction>
    <physiologicalReaction direction="left-to-right" evidence="1">
        <dbReference type="Rhea" id="RHEA:72676"/>
    </physiologicalReaction>
</comment>
<dbReference type="InterPro" id="IPR001279">
    <property type="entry name" value="Metallo-B-lactamas"/>
</dbReference>
<dbReference type="PANTHER" id="PTHR42951:SF4">
    <property type="entry name" value="ACYL-COENZYME A THIOESTERASE MBLAC2"/>
    <property type="match status" value="1"/>
</dbReference>
<dbReference type="RefSeq" id="WP_232186494.1">
    <property type="nucleotide sequence ID" value="NZ_JAIOAP010000008.1"/>
</dbReference>
<comment type="function">
    <text evidence="2">Counteracts the endogenous Pycsar antiviral defense system. Phosphodiesterase that enables metal-dependent hydrolysis of host cyclic nucleotide Pycsar defense signals such as cCMP and cUMP.</text>
</comment>
<comment type="catalytic activity">
    <reaction evidence="3">
        <text>3',5'-cyclic UMP + H2O = UMP + H(+)</text>
        <dbReference type="Rhea" id="RHEA:70575"/>
        <dbReference type="ChEBI" id="CHEBI:15377"/>
        <dbReference type="ChEBI" id="CHEBI:15378"/>
        <dbReference type="ChEBI" id="CHEBI:57865"/>
        <dbReference type="ChEBI" id="CHEBI:184387"/>
    </reaction>
    <physiologicalReaction direction="left-to-right" evidence="3">
        <dbReference type="Rhea" id="RHEA:70576"/>
    </physiologicalReaction>
</comment>
<dbReference type="Gene3D" id="3.60.15.10">
    <property type="entry name" value="Ribonuclease Z/Hydroxyacylglutathione hydrolase-like"/>
    <property type="match status" value="1"/>
</dbReference>
<comment type="caution">
    <text evidence="5">The sequence shown here is derived from an EMBL/GenBank/DDBJ whole genome shotgun (WGS) entry which is preliminary data.</text>
</comment>
<gene>
    <name evidence="5" type="ORF">QJS35_17155</name>
</gene>
<dbReference type="PANTHER" id="PTHR42951">
    <property type="entry name" value="METALLO-BETA-LACTAMASE DOMAIN-CONTAINING"/>
    <property type="match status" value="1"/>
</dbReference>
<evidence type="ECO:0000259" key="4">
    <source>
        <dbReference type="SMART" id="SM00849"/>
    </source>
</evidence>
<evidence type="ECO:0000256" key="3">
    <source>
        <dbReference type="ARBA" id="ARBA00048505"/>
    </source>
</evidence>
<evidence type="ECO:0000313" key="5">
    <source>
        <dbReference type="EMBL" id="MEQ4484127.1"/>
    </source>
</evidence>
<dbReference type="SUPFAM" id="SSF56281">
    <property type="entry name" value="Metallo-hydrolase/oxidoreductase"/>
    <property type="match status" value="1"/>
</dbReference>
<keyword evidence="6" id="KW-1185">Reference proteome</keyword>
<dbReference type="Pfam" id="PF00753">
    <property type="entry name" value="Lactamase_B"/>
    <property type="match status" value="1"/>
</dbReference>
<dbReference type="EMBL" id="JASKHM010000009">
    <property type="protein sequence ID" value="MEQ4484127.1"/>
    <property type="molecule type" value="Genomic_DNA"/>
</dbReference>
<evidence type="ECO:0000256" key="1">
    <source>
        <dbReference type="ARBA" id="ARBA00034221"/>
    </source>
</evidence>
<sequence>MKINDKVFAAKTMLSDTTPLHTFLVKGKDFSVLIDSGVASMFGDIVDVVEEARSTDVRILFNTHPHADHIGSNRQLKEKYGLLVAAPAGSERWIEDMEYHYEQFCLPFPNILPHSEETKRDILGLMDGGSKVDLSITEGMTIKLDNDTQLTTLALSGHMMYEIGFIEHSTNTLILGDAITLYEGDLFPGHYSPKQYHATVKKLAEWNRQYQFKQVLTAHFDPTDSAGLNKHLLGVHHMIDQVDWTIHQILMEAACPLSLEPIWRAVCDRMGRIYEFRGLAMVHGHLTEAVQDGKVLQVGDSYTVR</sequence>